<feature type="compositionally biased region" description="Basic residues" evidence="1">
    <location>
        <begin position="350"/>
        <end position="362"/>
    </location>
</feature>
<proteinExistence type="predicted"/>
<feature type="compositionally biased region" description="Gly residues" evidence="1">
    <location>
        <begin position="160"/>
        <end position="169"/>
    </location>
</feature>
<feature type="compositionally biased region" description="Polar residues" evidence="1">
    <location>
        <begin position="833"/>
        <end position="842"/>
    </location>
</feature>
<evidence type="ECO:0008006" key="4">
    <source>
        <dbReference type="Google" id="ProtNLM"/>
    </source>
</evidence>
<feature type="region of interest" description="Disordered" evidence="1">
    <location>
        <begin position="629"/>
        <end position="971"/>
    </location>
</feature>
<evidence type="ECO:0000313" key="3">
    <source>
        <dbReference type="Proteomes" id="UP000703661"/>
    </source>
</evidence>
<feature type="compositionally biased region" description="Basic and acidic residues" evidence="1">
    <location>
        <begin position="128"/>
        <end position="137"/>
    </location>
</feature>
<feature type="compositionally biased region" description="Low complexity" evidence="1">
    <location>
        <begin position="95"/>
        <end position="118"/>
    </location>
</feature>
<dbReference type="Proteomes" id="UP000703661">
    <property type="component" value="Unassembled WGS sequence"/>
</dbReference>
<dbReference type="OrthoDB" id="2447027at2759"/>
<feature type="region of interest" description="Disordered" evidence="1">
    <location>
        <begin position="337"/>
        <end position="380"/>
    </location>
</feature>
<feature type="region of interest" description="Disordered" evidence="1">
    <location>
        <begin position="151"/>
        <end position="175"/>
    </location>
</feature>
<feature type="region of interest" description="Disordered" evidence="1">
    <location>
        <begin position="1107"/>
        <end position="1260"/>
    </location>
</feature>
<feature type="compositionally biased region" description="Polar residues" evidence="1">
    <location>
        <begin position="773"/>
        <end position="806"/>
    </location>
</feature>
<organism evidence="2 3">
    <name type="scientific">Entomortierella chlamydospora</name>
    <dbReference type="NCBI Taxonomy" id="101097"/>
    <lineage>
        <taxon>Eukaryota</taxon>
        <taxon>Fungi</taxon>
        <taxon>Fungi incertae sedis</taxon>
        <taxon>Mucoromycota</taxon>
        <taxon>Mortierellomycotina</taxon>
        <taxon>Mortierellomycetes</taxon>
        <taxon>Mortierellales</taxon>
        <taxon>Mortierellaceae</taxon>
        <taxon>Entomortierella</taxon>
    </lineage>
</organism>
<feature type="region of interest" description="Disordered" evidence="1">
    <location>
        <begin position="94"/>
        <end position="137"/>
    </location>
</feature>
<feature type="region of interest" description="Disordered" evidence="1">
    <location>
        <begin position="412"/>
        <end position="440"/>
    </location>
</feature>
<feature type="compositionally biased region" description="Basic and acidic residues" evidence="1">
    <location>
        <begin position="889"/>
        <end position="904"/>
    </location>
</feature>
<sequence length="1387" mass="153352">MATATSHNMNYSTNSNSTNSNNNNNNNRPTYNDSFDQPAEPFECDVSAILPIGNISNTSILSGTEDLREYSIDNDSFAPSTTSFQQDSIRHYRRSLQPQQSQQAHQYHPSSSSTSSSSYQRQQQDPYLNKHESEHQDALGSRYLEAENAWDPAQEEEEGGGGGGGGGDGGDYDDYMDRQEAAEQEEYLYQQELARQQQQLQQRQQLQLQQQSRNLRGGNNSYMSNHYDDEPVGGLARLSTIAELSELPSLNITNNRHHQSSSHRLDPIPSGQVVISRDLVLEDLYVEGQDEENERDDEIRRQLMANLKPTDILGPIHETHDFQISSLTGNGKQWERLEQHHSQHSQHSQHSLRSHHSLHSQHSHQSSQQHYDNQDQYDSNGSLIREEGESELSSTALALKREYEELFGSKGAIDSERSGSDVTGLVGYQDSGDLYPQDDEDDDFFGEDDDDVDEQEEEFYAMLDLNGGGNGNMILGNNIPRKPRVLAPPPGSRLPVPGSAIKQQNVPLSLQSNIVSRLPASRTTPQPTSVPATPPLPQHQPQLTQPASTSSKSMAPPATGLRMPQVTAKKSVPFSTSLPSSASLQVPAPKPVKPTGSILDGLYQEPEYDSQPEESPGAILAAKIAKELKEEEERKKRLEALASKPSMLKPPTRLPARTAPDNANENAPVTSLDAPTSSSSLSRATPPTGRPSIAPPKVTVQKSITQPALSATPTAAATANGSTRPSTLSSSKLQHKPPLFSAAAPSATSSASSSPRSISAVLTSRDSMPARTATPTRSSTLAASKTRPTSMYTGASERSPSRTASPVSAARPNGFRSSMYEQSNRDSLDEPLRQSSNKSSIRSKAVPSMEETHGEKEKPEDLMRRSSRERKKELQRELEEIEAEEAFEEEKKRAAAEDIEDRRSITPRKLSVRTTEPVTRETRRSDELPTRRRSDERERERERYSSVPSSPLSPRSPRSGYSSKRSSLYGAHGDRIVPTLEESCKQLAKIRQDIVDLREEIHQDQPGSNLGSSLSASAARLAASTTKWPSAKERGESSRSRRNSLESKYTRVTSSKVELGRDDSFDSNVASSPEGRMSPSPAQNKRFFNNFLGKLSRNVMHGSSSSAAKLDAGLSPSQHKAVMPSKTTTTTTTTTTTYKKGQAPHSMSHPLKPSRTTSETEPGQHHRASHLAGSSGTGLYRQQSQPLSPTQKYTSYEDRHHSGSSGQSEEFSDELAYDQRYPYPTQAQPGRHGYQQQQSQQQQHGQHHRRHDQQHQQQYQQFASNQYAHYFRQADDGSLILSEKPDLAGDNEHEGQCPAQIRPKELVFSSSVAGEVQSSVTLYNRSRRKMHFEILRPAGITVTPSYGVIQPGRDQRLTVHLAEMRGPGRVVVELDGEWLLPFSVSFE</sequence>
<feature type="compositionally biased region" description="Basic and acidic residues" evidence="1">
    <location>
        <begin position="850"/>
        <end position="878"/>
    </location>
</feature>
<feature type="compositionally biased region" description="Low complexity" evidence="1">
    <location>
        <begin position="741"/>
        <end position="760"/>
    </location>
</feature>
<feature type="compositionally biased region" description="Polar residues" evidence="1">
    <location>
        <begin position="573"/>
        <end position="584"/>
    </location>
</feature>
<feature type="compositionally biased region" description="Polar residues" evidence="1">
    <location>
        <begin position="520"/>
        <end position="530"/>
    </location>
</feature>
<feature type="compositionally biased region" description="Low complexity" evidence="1">
    <location>
        <begin position="1226"/>
        <end position="1244"/>
    </location>
</feature>
<name>A0A9P6T2L3_9FUNG</name>
<evidence type="ECO:0000313" key="2">
    <source>
        <dbReference type="EMBL" id="KAG0019387.1"/>
    </source>
</evidence>
<feature type="compositionally biased region" description="Low complexity" evidence="1">
    <location>
        <begin position="1127"/>
        <end position="1137"/>
    </location>
</feature>
<keyword evidence="3" id="KW-1185">Reference proteome</keyword>
<feature type="region of interest" description="Disordered" evidence="1">
    <location>
        <begin position="1"/>
        <end position="39"/>
    </location>
</feature>
<dbReference type="InterPro" id="IPR008962">
    <property type="entry name" value="PapD-like_sf"/>
</dbReference>
<feature type="compositionally biased region" description="Basic and acidic residues" evidence="1">
    <location>
        <begin position="823"/>
        <end position="832"/>
    </location>
</feature>
<dbReference type="Gene3D" id="2.60.40.10">
    <property type="entry name" value="Immunoglobulins"/>
    <property type="match status" value="1"/>
</dbReference>
<reference evidence="2" key="1">
    <citation type="journal article" date="2020" name="Fungal Divers.">
        <title>Resolving the Mortierellaceae phylogeny through synthesis of multi-gene phylogenetics and phylogenomics.</title>
        <authorList>
            <person name="Vandepol N."/>
            <person name="Liber J."/>
            <person name="Desiro A."/>
            <person name="Na H."/>
            <person name="Kennedy M."/>
            <person name="Barry K."/>
            <person name="Grigoriev I.V."/>
            <person name="Miller A.N."/>
            <person name="O'Donnell K."/>
            <person name="Stajich J.E."/>
            <person name="Bonito G."/>
        </authorList>
    </citation>
    <scope>NUCLEOTIDE SEQUENCE</scope>
    <source>
        <strain evidence="2">NRRL 2769</strain>
    </source>
</reference>
<feature type="compositionally biased region" description="Acidic residues" evidence="1">
    <location>
        <begin position="879"/>
        <end position="888"/>
    </location>
</feature>
<feature type="compositionally biased region" description="Polar residues" evidence="1">
    <location>
        <begin position="720"/>
        <end position="732"/>
    </location>
</feature>
<feature type="compositionally biased region" description="Low complexity" evidence="1">
    <location>
        <begin position="945"/>
        <end position="967"/>
    </location>
</feature>
<comment type="caution">
    <text evidence="2">The sequence shown here is derived from an EMBL/GenBank/DDBJ whole genome shotgun (WGS) entry which is preliminary data.</text>
</comment>
<dbReference type="InterPro" id="IPR013783">
    <property type="entry name" value="Ig-like_fold"/>
</dbReference>
<feature type="region of interest" description="Disordered" evidence="1">
    <location>
        <begin position="520"/>
        <end position="596"/>
    </location>
</feature>
<accession>A0A9P6T2L3</accession>
<feature type="compositionally biased region" description="Basic and acidic residues" evidence="1">
    <location>
        <begin position="629"/>
        <end position="639"/>
    </location>
</feature>
<protein>
    <recommendedName>
        <fullName evidence="4">MSP domain-containing protein</fullName>
    </recommendedName>
</protein>
<feature type="compositionally biased region" description="Basic and acidic residues" evidence="1">
    <location>
        <begin position="918"/>
        <end position="944"/>
    </location>
</feature>
<feature type="compositionally biased region" description="Polar residues" evidence="1">
    <location>
        <begin position="1180"/>
        <end position="1194"/>
    </location>
</feature>
<dbReference type="EMBL" id="JAAAID010000290">
    <property type="protein sequence ID" value="KAG0019387.1"/>
    <property type="molecule type" value="Genomic_DNA"/>
</dbReference>
<feature type="compositionally biased region" description="Low complexity" evidence="1">
    <location>
        <begin position="1012"/>
        <end position="1024"/>
    </location>
</feature>
<feature type="compositionally biased region" description="Low complexity" evidence="1">
    <location>
        <begin position="670"/>
        <end position="687"/>
    </location>
</feature>
<dbReference type="SUPFAM" id="SSF49354">
    <property type="entry name" value="PapD-like"/>
    <property type="match status" value="1"/>
</dbReference>
<feature type="compositionally biased region" description="Low complexity" evidence="1">
    <location>
        <begin position="705"/>
        <end position="719"/>
    </location>
</feature>
<feature type="region of interest" description="Disordered" evidence="1">
    <location>
        <begin position="1002"/>
        <end position="1083"/>
    </location>
</feature>
<evidence type="ECO:0000256" key="1">
    <source>
        <dbReference type="SAM" id="MobiDB-lite"/>
    </source>
</evidence>
<feature type="compositionally biased region" description="Low complexity" evidence="1">
    <location>
        <begin position="1"/>
        <end position="27"/>
    </location>
</feature>
<gene>
    <name evidence="2" type="ORF">BGZ80_005893</name>
</gene>
<feature type="compositionally biased region" description="Basic and acidic residues" evidence="1">
    <location>
        <begin position="1030"/>
        <end position="1049"/>
    </location>
</feature>